<proteinExistence type="inferred from homology"/>
<dbReference type="KEGG" id="aun:AWM73_00565"/>
<dbReference type="InterPro" id="IPR000522">
    <property type="entry name" value="ABC_transptr_permease_BtuC"/>
</dbReference>
<feature type="transmembrane region" description="Helical" evidence="8">
    <location>
        <begin position="116"/>
        <end position="137"/>
    </location>
</feature>
<dbReference type="FunFam" id="1.10.3470.10:FF:000001">
    <property type="entry name" value="Vitamin B12 ABC transporter permease BtuC"/>
    <property type="match status" value="1"/>
</dbReference>
<dbReference type="GO" id="GO:0005886">
    <property type="term" value="C:plasma membrane"/>
    <property type="evidence" value="ECO:0007669"/>
    <property type="project" value="UniProtKB-SubCell"/>
</dbReference>
<dbReference type="PANTHER" id="PTHR30472">
    <property type="entry name" value="FERRIC ENTEROBACTIN TRANSPORT SYSTEM PERMEASE PROTEIN"/>
    <property type="match status" value="1"/>
</dbReference>
<evidence type="ECO:0000313" key="9">
    <source>
        <dbReference type="EMBL" id="MCY3053406.1"/>
    </source>
</evidence>
<reference evidence="9" key="2">
    <citation type="submission" date="2022-09" db="EMBL/GenBank/DDBJ databases">
        <title>Aerococcus urinae taxonomy study.</title>
        <authorList>
            <person name="Christensen J."/>
            <person name="Senneby E."/>
        </authorList>
    </citation>
    <scope>NUCLEOTIDE SEQUENCE</scope>
    <source>
        <strain evidence="9">NLD-066-U95</strain>
    </source>
</reference>
<feature type="transmembrane region" description="Helical" evidence="8">
    <location>
        <begin position="91"/>
        <end position="110"/>
    </location>
</feature>
<gene>
    <name evidence="10" type="ORF">I6G68_00455</name>
    <name evidence="9" type="ORF">ODY43_05305</name>
</gene>
<evidence type="ECO:0000313" key="10">
    <source>
        <dbReference type="EMBL" id="QPS01588.1"/>
    </source>
</evidence>
<reference evidence="10 11" key="1">
    <citation type="submission" date="2020-12" db="EMBL/GenBank/DDBJ databases">
        <title>FDA dAtabase for Regulatory Grade micrObial Sequences (FDA-ARGOS): Supporting development and validation of Infectious Disease Dx tests.</title>
        <authorList>
            <person name="Sproer C."/>
            <person name="Gronow S."/>
            <person name="Severitt S."/>
            <person name="Schroder I."/>
            <person name="Tallon L."/>
            <person name="Sadzewicz L."/>
            <person name="Zhao X."/>
            <person name="Boylan J."/>
            <person name="Ott S."/>
            <person name="Bowen H."/>
            <person name="Vavikolanu K."/>
            <person name="Mehta A."/>
            <person name="Aluvathingal J."/>
            <person name="Nadendla S."/>
            <person name="Lowell S."/>
            <person name="Myers T."/>
            <person name="Yan Y."/>
            <person name="Sichtig H."/>
        </authorList>
    </citation>
    <scope>NUCLEOTIDE SEQUENCE [LARGE SCALE GENOMIC DNA]</scope>
    <source>
        <strain evidence="10 11">FDAARGOS_911</strain>
    </source>
</reference>
<comment type="similarity">
    <text evidence="2">Belongs to the binding-protein-dependent transport system permease family. FecCD subfamily.</text>
</comment>
<keyword evidence="12" id="KW-1185">Reference proteome</keyword>
<keyword evidence="7 8" id="KW-0472">Membrane</keyword>
<evidence type="ECO:0000256" key="5">
    <source>
        <dbReference type="ARBA" id="ARBA00022692"/>
    </source>
</evidence>
<evidence type="ECO:0000256" key="8">
    <source>
        <dbReference type="SAM" id="Phobius"/>
    </source>
</evidence>
<dbReference type="AlphaFoldDB" id="A0A0X8FD12"/>
<dbReference type="InterPro" id="IPR037294">
    <property type="entry name" value="ABC_BtuC-like"/>
</dbReference>
<evidence type="ECO:0000313" key="12">
    <source>
        <dbReference type="Proteomes" id="UP001069145"/>
    </source>
</evidence>
<evidence type="ECO:0000256" key="3">
    <source>
        <dbReference type="ARBA" id="ARBA00022448"/>
    </source>
</evidence>
<keyword evidence="6 8" id="KW-1133">Transmembrane helix</keyword>
<dbReference type="EMBL" id="JAOTML010000005">
    <property type="protein sequence ID" value="MCY3053406.1"/>
    <property type="molecule type" value="Genomic_DNA"/>
</dbReference>
<sequence length="329" mass="35733">MIKRSRSRWLLFLFLLVVLAIFALIGMRLGSIPVSLEDILSSFTNQATKRGQILWSIRYPRIVITLLAGLNLGLSGLLIQSVLKNPITDSNILGINAGASLLAVVILILFPEQTALVPFFAFIGGVGAFLLVGLLAFQSAYSSVRIVLTGLAIRSVLGGLQSVIVTMNSDRLHGAILWLNGNLSGHSWQDIFLLFLYALPAYLCLIFIHPKMDLLQLEDGLIHSLGYPPKRVALMVALIGVYLAAITVSFVGMIGFVGLIIPHVTRLLVGGKHSHLIPFTGILGAILLILADTLSRTVIAPLEIPIGTTMSLIGGPFFLYLLYRQSTRR</sequence>
<dbReference type="CDD" id="cd06550">
    <property type="entry name" value="TM_ABC_iron-siderophores_like"/>
    <property type="match status" value="1"/>
</dbReference>
<dbReference type="GO" id="GO:0022857">
    <property type="term" value="F:transmembrane transporter activity"/>
    <property type="evidence" value="ECO:0007669"/>
    <property type="project" value="InterPro"/>
</dbReference>
<evidence type="ECO:0000256" key="6">
    <source>
        <dbReference type="ARBA" id="ARBA00022989"/>
    </source>
</evidence>
<feature type="transmembrane region" description="Helical" evidence="8">
    <location>
        <begin position="273"/>
        <end position="292"/>
    </location>
</feature>
<feature type="transmembrane region" description="Helical" evidence="8">
    <location>
        <begin position="191"/>
        <end position="212"/>
    </location>
</feature>
<dbReference type="EMBL" id="CP065662">
    <property type="protein sequence ID" value="QPS01588.1"/>
    <property type="molecule type" value="Genomic_DNA"/>
</dbReference>
<keyword evidence="3" id="KW-0813">Transport</keyword>
<dbReference type="RefSeq" id="WP_060777588.1">
    <property type="nucleotide sequence ID" value="NZ_CAJHLF010000001.1"/>
</dbReference>
<feature type="transmembrane region" description="Helical" evidence="8">
    <location>
        <begin position="232"/>
        <end position="261"/>
    </location>
</feature>
<feature type="transmembrane region" description="Helical" evidence="8">
    <location>
        <begin position="304"/>
        <end position="323"/>
    </location>
</feature>
<evidence type="ECO:0000256" key="2">
    <source>
        <dbReference type="ARBA" id="ARBA00007935"/>
    </source>
</evidence>
<evidence type="ECO:0000256" key="4">
    <source>
        <dbReference type="ARBA" id="ARBA00022475"/>
    </source>
</evidence>
<dbReference type="SUPFAM" id="SSF81345">
    <property type="entry name" value="ABC transporter involved in vitamin B12 uptake, BtuC"/>
    <property type="match status" value="1"/>
</dbReference>
<dbReference type="GO" id="GO:0033214">
    <property type="term" value="P:siderophore-iron import into cell"/>
    <property type="evidence" value="ECO:0007669"/>
    <property type="project" value="TreeGrafter"/>
</dbReference>
<evidence type="ECO:0000256" key="7">
    <source>
        <dbReference type="ARBA" id="ARBA00023136"/>
    </source>
</evidence>
<feature type="transmembrane region" description="Helical" evidence="8">
    <location>
        <begin position="59"/>
        <end position="79"/>
    </location>
</feature>
<protein>
    <submittedName>
        <fullName evidence="10">Iron ABC transporter permease</fullName>
    </submittedName>
</protein>
<name>A0A0X8FD12_9LACT</name>
<dbReference type="Proteomes" id="UP001069145">
    <property type="component" value="Unassembled WGS sequence"/>
</dbReference>
<dbReference type="PANTHER" id="PTHR30472:SF24">
    <property type="entry name" value="FERRIC ENTEROBACTIN TRANSPORT SYSTEM PERMEASE PROTEIN FEPG"/>
    <property type="match status" value="1"/>
</dbReference>
<dbReference type="GeneID" id="35767715"/>
<dbReference type="OrthoDB" id="9811721at2"/>
<accession>A0A0X8FD12</accession>
<evidence type="ECO:0000256" key="1">
    <source>
        <dbReference type="ARBA" id="ARBA00004651"/>
    </source>
</evidence>
<comment type="subcellular location">
    <subcellularLocation>
        <location evidence="1">Cell membrane</location>
        <topology evidence="1">Multi-pass membrane protein</topology>
    </subcellularLocation>
</comment>
<dbReference type="Pfam" id="PF01032">
    <property type="entry name" value="FecCD"/>
    <property type="match status" value="1"/>
</dbReference>
<dbReference type="Proteomes" id="UP000594771">
    <property type="component" value="Chromosome"/>
</dbReference>
<dbReference type="Gene3D" id="1.10.3470.10">
    <property type="entry name" value="ABC transporter involved in vitamin B12 uptake, BtuC"/>
    <property type="match status" value="1"/>
</dbReference>
<keyword evidence="4" id="KW-1003">Cell membrane</keyword>
<evidence type="ECO:0000313" key="11">
    <source>
        <dbReference type="Proteomes" id="UP000594771"/>
    </source>
</evidence>
<keyword evidence="5 8" id="KW-0812">Transmembrane</keyword>
<organism evidence="10 11">
    <name type="scientific">Aerococcus urinae</name>
    <dbReference type="NCBI Taxonomy" id="1376"/>
    <lineage>
        <taxon>Bacteria</taxon>
        <taxon>Bacillati</taxon>
        <taxon>Bacillota</taxon>
        <taxon>Bacilli</taxon>
        <taxon>Lactobacillales</taxon>
        <taxon>Aerococcaceae</taxon>
        <taxon>Aerococcus</taxon>
    </lineage>
</organism>